<feature type="transmembrane region" description="Helical" evidence="1">
    <location>
        <begin position="12"/>
        <end position="32"/>
    </location>
</feature>
<sequence length="106" mass="11334">MLEPGSPVVAMVGRWGGASSLVIGAVLLGRVIRDMPYLLPNRLPGLVLYEVGPGLLLAVAIWFAVSITRGCFRARTRLILFVVMSALVGSIAIGNAFAPSLDERWL</sequence>
<dbReference type="Proteomes" id="UP000325933">
    <property type="component" value="Unassembled WGS sequence"/>
</dbReference>
<keyword evidence="1" id="KW-1133">Transmembrane helix</keyword>
<feature type="transmembrane region" description="Helical" evidence="1">
    <location>
        <begin position="78"/>
        <end position="98"/>
    </location>
</feature>
<keyword evidence="1" id="KW-0812">Transmembrane</keyword>
<keyword evidence="1" id="KW-0472">Membrane</keyword>
<reference evidence="4 5" key="1">
    <citation type="submission" date="2019-09" db="EMBL/GenBank/DDBJ databases">
        <authorList>
            <person name="Feng G."/>
        </authorList>
    </citation>
    <scope>NUCLEOTIDE SEQUENCE [LARGE SCALE GENOMIC DNA]</scope>
    <source>
        <strain evidence="3 4">KACC 19283</strain>
        <strain evidence="2 5">KACC 19284</strain>
    </source>
</reference>
<dbReference type="EMBL" id="VYQB01000020">
    <property type="protein sequence ID" value="KAA9012807.1"/>
    <property type="molecule type" value="Genomic_DNA"/>
</dbReference>
<dbReference type="EMBL" id="VYQA01000020">
    <property type="protein sequence ID" value="KAA9025026.1"/>
    <property type="molecule type" value="Genomic_DNA"/>
</dbReference>
<dbReference type="Proteomes" id="UP000326364">
    <property type="component" value="Unassembled WGS sequence"/>
</dbReference>
<evidence type="ECO:0000313" key="5">
    <source>
        <dbReference type="Proteomes" id="UP000326364"/>
    </source>
</evidence>
<proteinExistence type="predicted"/>
<comment type="caution">
    <text evidence="3">The sequence shown here is derived from an EMBL/GenBank/DDBJ whole genome shotgun (WGS) entry which is preliminary data.</text>
</comment>
<feature type="transmembrane region" description="Helical" evidence="1">
    <location>
        <begin position="47"/>
        <end position="66"/>
    </location>
</feature>
<keyword evidence="5" id="KW-1185">Reference proteome</keyword>
<evidence type="ECO:0000313" key="3">
    <source>
        <dbReference type="EMBL" id="KAA9025026.1"/>
    </source>
</evidence>
<accession>A0A5J5HTP5</accession>
<name>A0A5J5HTP5_9SPHN</name>
<organism evidence="3 4">
    <name type="scientific">Sphingobium limneticum</name>
    <dbReference type="NCBI Taxonomy" id="1007511"/>
    <lineage>
        <taxon>Bacteria</taxon>
        <taxon>Pseudomonadati</taxon>
        <taxon>Pseudomonadota</taxon>
        <taxon>Alphaproteobacteria</taxon>
        <taxon>Sphingomonadales</taxon>
        <taxon>Sphingomonadaceae</taxon>
        <taxon>Sphingobium</taxon>
    </lineage>
</organism>
<evidence type="ECO:0000256" key="1">
    <source>
        <dbReference type="SAM" id="Phobius"/>
    </source>
</evidence>
<evidence type="ECO:0000313" key="2">
    <source>
        <dbReference type="EMBL" id="KAA9012807.1"/>
    </source>
</evidence>
<protein>
    <submittedName>
        <fullName evidence="3">Uncharacterized protein</fullName>
    </submittedName>
</protein>
<dbReference type="AlphaFoldDB" id="A0A5J5HTP5"/>
<gene>
    <name evidence="3" type="ORF">F4U95_20525</name>
    <name evidence="2" type="ORF">F4U96_20410</name>
</gene>
<evidence type="ECO:0000313" key="4">
    <source>
        <dbReference type="Proteomes" id="UP000325933"/>
    </source>
</evidence>